<reference evidence="4" key="1">
    <citation type="submission" date="2020-10" db="EMBL/GenBank/DDBJ databases">
        <authorList>
            <person name="Gilroy R."/>
        </authorList>
    </citation>
    <scope>NUCLEOTIDE SEQUENCE</scope>
    <source>
        <strain evidence="4">11159</strain>
    </source>
</reference>
<proteinExistence type="predicted"/>
<evidence type="ECO:0000256" key="3">
    <source>
        <dbReference type="SAM" id="Phobius"/>
    </source>
</evidence>
<gene>
    <name evidence="4" type="ORF">IAC58_01750</name>
</gene>
<evidence type="ECO:0000313" key="5">
    <source>
        <dbReference type="Proteomes" id="UP000823613"/>
    </source>
</evidence>
<keyword evidence="1 3" id="KW-0812">Transmembrane</keyword>
<dbReference type="GO" id="GO:0016020">
    <property type="term" value="C:membrane"/>
    <property type="evidence" value="ECO:0007669"/>
    <property type="project" value="InterPro"/>
</dbReference>
<keyword evidence="2 3" id="KW-1133">Transmembrane helix</keyword>
<name>A0A9D9GX65_9BACL</name>
<reference evidence="4" key="2">
    <citation type="journal article" date="2021" name="PeerJ">
        <title>Extensive microbial diversity within the chicken gut microbiome revealed by metagenomics and culture.</title>
        <authorList>
            <person name="Gilroy R."/>
            <person name="Ravi A."/>
            <person name="Getino M."/>
            <person name="Pursley I."/>
            <person name="Horton D.L."/>
            <person name="Alikhan N.F."/>
            <person name="Baker D."/>
            <person name="Gharbi K."/>
            <person name="Hall N."/>
            <person name="Watson M."/>
            <person name="Adriaenssens E.M."/>
            <person name="Foster-Nyarko E."/>
            <person name="Jarju S."/>
            <person name="Secka A."/>
            <person name="Antonio M."/>
            <person name="Oren A."/>
            <person name="Chaudhuri R.R."/>
            <person name="La Ragione R."/>
            <person name="Hildebrand F."/>
            <person name="Pallen M.J."/>
        </authorList>
    </citation>
    <scope>NUCLEOTIDE SEQUENCE</scope>
    <source>
        <strain evidence="4">11159</strain>
    </source>
</reference>
<dbReference type="EMBL" id="JADIMY010000035">
    <property type="protein sequence ID" value="MBO8427268.1"/>
    <property type="molecule type" value="Genomic_DNA"/>
</dbReference>
<dbReference type="PANTHER" id="PTHR37815:SF3">
    <property type="entry name" value="UPF0397 PROTEIN SPR0429"/>
    <property type="match status" value="1"/>
</dbReference>
<accession>A0A9D9GX65</accession>
<dbReference type="InterPro" id="IPR009825">
    <property type="entry name" value="ECF_substrate-spec-like"/>
</dbReference>
<feature type="transmembrane region" description="Helical" evidence="3">
    <location>
        <begin position="143"/>
        <end position="164"/>
    </location>
</feature>
<dbReference type="Pfam" id="PF07155">
    <property type="entry name" value="ECF-ribofla_trS"/>
    <property type="match status" value="1"/>
</dbReference>
<evidence type="ECO:0000256" key="2">
    <source>
        <dbReference type="ARBA" id="ARBA00022989"/>
    </source>
</evidence>
<dbReference type="Gene3D" id="1.10.1760.20">
    <property type="match status" value="1"/>
</dbReference>
<feature type="transmembrane region" description="Helical" evidence="3">
    <location>
        <begin position="12"/>
        <end position="31"/>
    </location>
</feature>
<dbReference type="Proteomes" id="UP000823613">
    <property type="component" value="Unassembled WGS sequence"/>
</dbReference>
<sequence>MKLQQTIKNIATTSILIALIFITTFLLKIPYGGGMGYFNFSDGLIIFFSITFNPFISITSSIIGTALSDLASGYIEFILPTIVAKGLESLFVYLLFRFFKENKYLKYLTFIIPPLIMVLVYFISYLILFNINFSYLSSIFDLIQGFIGVIISISLVTVFSHTNFKIFKEKLKYF</sequence>
<protein>
    <submittedName>
        <fullName evidence="4">ECF transporter S component</fullName>
    </submittedName>
</protein>
<dbReference type="PANTHER" id="PTHR37815">
    <property type="entry name" value="UPF0397 PROTEIN BC_2624-RELATED"/>
    <property type="match status" value="1"/>
</dbReference>
<feature type="transmembrane region" description="Helical" evidence="3">
    <location>
        <begin position="43"/>
        <end position="67"/>
    </location>
</feature>
<feature type="transmembrane region" description="Helical" evidence="3">
    <location>
        <begin position="73"/>
        <end position="96"/>
    </location>
</feature>
<evidence type="ECO:0000313" key="4">
    <source>
        <dbReference type="EMBL" id="MBO8427268.1"/>
    </source>
</evidence>
<evidence type="ECO:0000256" key="1">
    <source>
        <dbReference type="ARBA" id="ARBA00022692"/>
    </source>
</evidence>
<feature type="transmembrane region" description="Helical" evidence="3">
    <location>
        <begin position="108"/>
        <end position="131"/>
    </location>
</feature>
<dbReference type="AlphaFoldDB" id="A0A9D9GX65"/>
<comment type="caution">
    <text evidence="4">The sequence shown here is derived from an EMBL/GenBank/DDBJ whole genome shotgun (WGS) entry which is preliminary data.</text>
</comment>
<keyword evidence="3" id="KW-0472">Membrane</keyword>
<organism evidence="4 5">
    <name type="scientific">Candidatus Onthovivens merdipullorum</name>
    <dbReference type="NCBI Taxonomy" id="2840889"/>
    <lineage>
        <taxon>Bacteria</taxon>
        <taxon>Bacillati</taxon>
        <taxon>Bacillota</taxon>
        <taxon>Bacilli</taxon>
        <taxon>Bacillales</taxon>
        <taxon>Candidatus Onthovivens</taxon>
    </lineage>
</organism>